<evidence type="ECO:0000313" key="2">
    <source>
        <dbReference type="EMBL" id="SMO83235.1"/>
    </source>
</evidence>
<dbReference type="AlphaFoldDB" id="A0A521EH49"/>
<protein>
    <submittedName>
        <fullName evidence="2">Sulfotransferase family protein</fullName>
    </submittedName>
</protein>
<accession>A0A521EH49</accession>
<dbReference type="Gene3D" id="3.40.50.300">
    <property type="entry name" value="P-loop containing nucleotide triphosphate hydrolases"/>
    <property type="match status" value="1"/>
</dbReference>
<keyword evidence="3" id="KW-1185">Reference proteome</keyword>
<dbReference type="Proteomes" id="UP000317557">
    <property type="component" value="Unassembled WGS sequence"/>
</dbReference>
<gene>
    <name evidence="2" type="ORF">SAMN06265219_11245</name>
</gene>
<organism evidence="2 3">
    <name type="scientific">Gracilimonas mengyeensis</name>
    <dbReference type="NCBI Taxonomy" id="1302730"/>
    <lineage>
        <taxon>Bacteria</taxon>
        <taxon>Pseudomonadati</taxon>
        <taxon>Balneolota</taxon>
        <taxon>Balneolia</taxon>
        <taxon>Balneolales</taxon>
        <taxon>Balneolaceae</taxon>
        <taxon>Gracilimonas</taxon>
    </lineage>
</organism>
<dbReference type="PANTHER" id="PTHR12788:SF10">
    <property type="entry name" value="PROTEIN-TYROSINE SULFOTRANSFERASE"/>
    <property type="match status" value="1"/>
</dbReference>
<keyword evidence="1 2" id="KW-0808">Transferase</keyword>
<dbReference type="SUPFAM" id="SSF52540">
    <property type="entry name" value="P-loop containing nucleoside triphosphate hydrolases"/>
    <property type="match status" value="1"/>
</dbReference>
<reference evidence="2 3" key="1">
    <citation type="submission" date="2017-05" db="EMBL/GenBank/DDBJ databases">
        <authorList>
            <person name="Varghese N."/>
            <person name="Submissions S."/>
        </authorList>
    </citation>
    <scope>NUCLEOTIDE SEQUENCE [LARGE SCALE GENOMIC DNA]</scope>
    <source>
        <strain evidence="2 3">DSM 21985</strain>
    </source>
</reference>
<name>A0A521EH49_9BACT</name>
<dbReference type="InterPro" id="IPR026634">
    <property type="entry name" value="TPST-like"/>
</dbReference>
<dbReference type="RefSeq" id="WP_185957306.1">
    <property type="nucleotide sequence ID" value="NZ_FXTP01000012.1"/>
</dbReference>
<dbReference type="EMBL" id="FXTP01000012">
    <property type="protein sequence ID" value="SMO83235.1"/>
    <property type="molecule type" value="Genomic_DNA"/>
</dbReference>
<proteinExistence type="predicted"/>
<evidence type="ECO:0000256" key="1">
    <source>
        <dbReference type="ARBA" id="ARBA00022679"/>
    </source>
</evidence>
<evidence type="ECO:0000313" key="3">
    <source>
        <dbReference type="Proteomes" id="UP000317557"/>
    </source>
</evidence>
<dbReference type="Pfam" id="PF13469">
    <property type="entry name" value="Sulfotransfer_3"/>
    <property type="match status" value="1"/>
</dbReference>
<dbReference type="InterPro" id="IPR027417">
    <property type="entry name" value="P-loop_NTPase"/>
</dbReference>
<sequence length="335" mass="39334">MIQQPIFILGLHKSGTTLLRNLLDGHPDLGVIPFESHTFQLLNYWVDLEYRRQRPNQTITPSDLESDINDFIASINSNNNTYADAHIEGKIDEKRFEDSFSVPREGAKEPKKLIVNYFNAIYKSLYSSAPGESIRFVEKSVENAEFAAFIHKLFPEVKFIRIVRNPYSNIVSFRKFQINNHAFPLMHRLLATMEKSYHQLYKNKLLFTPDTYKIIRYEDLVSKPKETMEQIAQFLGISFEPSLLEPTVLGKPWKGNSMSNRKFEGISSSRLHQWKKEILPMEVYYINKLFPFMIKDFGYKYIKAYKKGAFLKPAPKENPARYVVNRLYRIYLRHI</sequence>
<dbReference type="PANTHER" id="PTHR12788">
    <property type="entry name" value="PROTEIN-TYROSINE SULFOTRANSFERASE 2"/>
    <property type="match status" value="1"/>
</dbReference>
<dbReference type="GO" id="GO:0008476">
    <property type="term" value="F:protein-tyrosine sulfotransferase activity"/>
    <property type="evidence" value="ECO:0007669"/>
    <property type="project" value="InterPro"/>
</dbReference>